<dbReference type="Proteomes" id="UP000256686">
    <property type="component" value="Unassembled WGS sequence"/>
</dbReference>
<dbReference type="CDD" id="cd00038">
    <property type="entry name" value="CAP_ED"/>
    <property type="match status" value="1"/>
</dbReference>
<dbReference type="PROSITE" id="PS50042">
    <property type="entry name" value="CNMP_BINDING_3"/>
    <property type="match status" value="1"/>
</dbReference>
<dbReference type="InterPro" id="IPR018490">
    <property type="entry name" value="cNMP-bd_dom_sf"/>
</dbReference>
<protein>
    <submittedName>
        <fullName evidence="2">Cyclic nucleotide-binding protein</fullName>
    </submittedName>
</protein>
<sequence length="190" mass="22511">MKELEQYIQSHFKIIQPEQLNQVSSLFKSEILKKGDNFLKAGRICDKLCFIQSGLLRVFTTKYDKEITQWIATKGYFGTDLSSFYFKIPSRWTIQALSDTEIYFITHNDYSKIINIVPTWNELEKNFIIQCVTYMEDRIFSHLSMSAEERYNSFFESNKELFNQVPLQYIASILGMTPETFSRIRKKQLM</sequence>
<dbReference type="Pfam" id="PF00027">
    <property type="entry name" value="cNMP_binding"/>
    <property type="match status" value="1"/>
</dbReference>
<feature type="domain" description="Cyclic nucleotide-binding" evidence="1">
    <location>
        <begin position="11"/>
        <end position="114"/>
    </location>
</feature>
<name>A0A3D9C1G9_9FLAO</name>
<dbReference type="InterPro" id="IPR000595">
    <property type="entry name" value="cNMP-bd_dom"/>
</dbReference>
<dbReference type="AlphaFoldDB" id="A0A3D9C1G9"/>
<dbReference type="EMBL" id="QNVT01000035">
    <property type="protein sequence ID" value="REC59609.1"/>
    <property type="molecule type" value="Genomic_DNA"/>
</dbReference>
<dbReference type="Gene3D" id="2.60.120.10">
    <property type="entry name" value="Jelly Rolls"/>
    <property type="match status" value="1"/>
</dbReference>
<comment type="caution">
    <text evidence="2">The sequence shown here is derived from an EMBL/GenBank/DDBJ whole genome shotgun (WGS) entry which is preliminary data.</text>
</comment>
<evidence type="ECO:0000313" key="3">
    <source>
        <dbReference type="Proteomes" id="UP000256686"/>
    </source>
</evidence>
<dbReference type="InterPro" id="IPR014710">
    <property type="entry name" value="RmlC-like_jellyroll"/>
</dbReference>
<keyword evidence="3" id="KW-1185">Reference proteome</keyword>
<proteinExistence type="predicted"/>
<dbReference type="SUPFAM" id="SSF51206">
    <property type="entry name" value="cAMP-binding domain-like"/>
    <property type="match status" value="1"/>
</dbReference>
<reference evidence="3" key="1">
    <citation type="submission" date="2018-06" db="EMBL/GenBank/DDBJ databases">
        <authorList>
            <person name="Lum Nde A."/>
            <person name="Hugo C."/>
        </authorList>
    </citation>
    <scope>NUCLEOTIDE SEQUENCE [LARGE SCALE GENOMIC DNA]</scope>
    <source>
        <strain evidence="3">1_F178</strain>
    </source>
</reference>
<evidence type="ECO:0000259" key="1">
    <source>
        <dbReference type="PROSITE" id="PS50042"/>
    </source>
</evidence>
<accession>A0A3D9C1G9</accession>
<evidence type="ECO:0000313" key="2">
    <source>
        <dbReference type="EMBL" id="REC59609.1"/>
    </source>
</evidence>
<organism evidence="2 3">
    <name type="scientific">Chryseobacterium pennae</name>
    <dbReference type="NCBI Taxonomy" id="2258962"/>
    <lineage>
        <taxon>Bacteria</taxon>
        <taxon>Pseudomonadati</taxon>
        <taxon>Bacteroidota</taxon>
        <taxon>Flavobacteriia</taxon>
        <taxon>Flavobacteriales</taxon>
        <taxon>Weeksellaceae</taxon>
        <taxon>Chryseobacterium group</taxon>
        <taxon>Chryseobacterium</taxon>
    </lineage>
</organism>
<gene>
    <name evidence="2" type="ORF">DRF65_25300</name>
</gene>